<evidence type="ECO:0000256" key="6">
    <source>
        <dbReference type="ARBA" id="ARBA00023163"/>
    </source>
</evidence>
<dbReference type="CDD" id="cd21553">
    <property type="entry name" value="VEFS-box_EMF2-like"/>
    <property type="match status" value="1"/>
</dbReference>
<feature type="domain" description="Polycomb protein VEFS-Box" evidence="8">
    <location>
        <begin position="271"/>
        <end position="377"/>
    </location>
</feature>
<evidence type="ECO:0000256" key="7">
    <source>
        <dbReference type="SAM" id="MobiDB-lite"/>
    </source>
</evidence>
<accession>A0A398AUQ6</accession>
<evidence type="ECO:0000256" key="3">
    <source>
        <dbReference type="ARBA" id="ARBA00022771"/>
    </source>
</evidence>
<dbReference type="PANTHER" id="PTHR22597">
    <property type="entry name" value="POLYCOMB GROUP PROTEIN"/>
    <property type="match status" value="1"/>
</dbReference>
<name>A0A398AUQ6_BRACM</name>
<sequence length="493" mass="56139">MSQEDSQAKSSHDGEKHWMYLKPVRLYDMLLCDSPSKQRFLRRNLNYKNQEKGETRSASAGMVLFNFKDFDNKVQKTQVTKNCSCPFCKMLCGNFKGLQLHLNSFHELLEFEFMTSEENQTVNVSDQRNIREKFGDLSFCSKPFKRTQVGGRNIPKRLNVTILPMDPPFLADDTETGTSLLNNGNPVAMMNVPDIGQSSGSGARESEGPAAKTRKLSEGTSEARRTSLLQTRQFYHSRTLQFVYMLLFVSPWTPCGLYSIVTNKKLHVCGTKPMTLEEVMSDQDSDDEVDDEVADFEYRHMIDDLEDVSPTEKDFMHLWKSFVRYQRVITDGQVPWACEAFSKFHKKEFIESKPLHSCWRMFMIKLLEYGLIDAVTINKCNLIIEDSEDDHSVNTNNNNSVDYGNNSVDYGIDLNRNDTMDVDHIGVDLGIGLGRNTAMDVNNNNVDRGIDLNLTMNVNPSNVDRGIDLNRNDVMDADEDVNDSSYLSLSLSL</sequence>
<feature type="region of interest" description="Disordered" evidence="7">
    <location>
        <begin position="193"/>
        <end position="224"/>
    </location>
</feature>
<dbReference type="PANTHER" id="PTHR22597:SF20">
    <property type="entry name" value="POLYCOMB PROTEIN VEFS-BOX DOMAIN-CONTAINING PROTEIN"/>
    <property type="match status" value="1"/>
</dbReference>
<evidence type="ECO:0000313" key="11">
    <source>
        <dbReference type="Proteomes" id="UP000264353"/>
    </source>
</evidence>
<protein>
    <submittedName>
        <fullName evidence="10">Uncharacterized protein</fullName>
    </submittedName>
</protein>
<evidence type="ECO:0000256" key="4">
    <source>
        <dbReference type="ARBA" id="ARBA00022833"/>
    </source>
</evidence>
<dbReference type="EMBL" id="CM010628">
    <property type="protein sequence ID" value="RID79083.1"/>
    <property type="molecule type" value="Genomic_DNA"/>
</dbReference>
<gene>
    <name evidence="10" type="ORF">BRARA_A01855</name>
</gene>
<comment type="similarity">
    <text evidence="1">Belongs to the VEFS (VRN2-EMF2-FIS2-SU(Z)12) family.</text>
</comment>
<organism evidence="10 11">
    <name type="scientific">Brassica campestris</name>
    <name type="common">Field mustard</name>
    <dbReference type="NCBI Taxonomy" id="3711"/>
    <lineage>
        <taxon>Eukaryota</taxon>
        <taxon>Viridiplantae</taxon>
        <taxon>Streptophyta</taxon>
        <taxon>Embryophyta</taxon>
        <taxon>Tracheophyta</taxon>
        <taxon>Spermatophyta</taxon>
        <taxon>Magnoliopsida</taxon>
        <taxon>eudicotyledons</taxon>
        <taxon>Gunneridae</taxon>
        <taxon>Pentapetalae</taxon>
        <taxon>rosids</taxon>
        <taxon>malvids</taxon>
        <taxon>Brassicales</taxon>
        <taxon>Brassicaceae</taxon>
        <taxon>Brassiceae</taxon>
        <taxon>Brassica</taxon>
    </lineage>
</organism>
<reference evidence="10 11" key="1">
    <citation type="submission" date="2018-06" db="EMBL/GenBank/DDBJ databases">
        <title>WGS assembly of Brassica rapa FPsc.</title>
        <authorList>
            <person name="Bowman J."/>
            <person name="Kohchi T."/>
            <person name="Yamato K."/>
            <person name="Jenkins J."/>
            <person name="Shu S."/>
            <person name="Ishizaki K."/>
            <person name="Yamaoka S."/>
            <person name="Nishihama R."/>
            <person name="Nakamura Y."/>
            <person name="Berger F."/>
            <person name="Adam C."/>
            <person name="Aki S."/>
            <person name="Althoff F."/>
            <person name="Araki T."/>
            <person name="Arteaga-Vazquez M."/>
            <person name="Balasubrmanian S."/>
            <person name="Bauer D."/>
            <person name="Boehm C."/>
            <person name="Briginshaw L."/>
            <person name="Caballero-Perez J."/>
            <person name="Catarino B."/>
            <person name="Chen F."/>
            <person name="Chiyoda S."/>
            <person name="Chovatia M."/>
            <person name="Davies K."/>
            <person name="Delmans M."/>
            <person name="Demura T."/>
            <person name="Dierschke T."/>
            <person name="Dolan L."/>
            <person name="Dorantes-Acosta A."/>
            <person name="Eklund D."/>
            <person name="Florent S."/>
            <person name="Flores-Sandoval E."/>
            <person name="Fujiyama A."/>
            <person name="Fukuzawa H."/>
            <person name="Galik B."/>
            <person name="Grimanelli D."/>
            <person name="Grimwood J."/>
            <person name="Grossniklaus U."/>
            <person name="Hamada T."/>
            <person name="Haseloff J."/>
            <person name="Hetherington A."/>
            <person name="Higo A."/>
            <person name="Hirakawa Y."/>
            <person name="Hundley H."/>
            <person name="Ikeda Y."/>
            <person name="Inoue K."/>
            <person name="Inoue S."/>
            <person name="Ishida S."/>
            <person name="Jia Q."/>
            <person name="Kakita M."/>
            <person name="Kanazawa T."/>
            <person name="Kawai Y."/>
            <person name="Kawashima T."/>
            <person name="Kennedy M."/>
            <person name="Kinose K."/>
            <person name="Kinoshita T."/>
            <person name="Kohara Y."/>
            <person name="Koide E."/>
            <person name="Komatsu K."/>
            <person name="Kopischke S."/>
            <person name="Kubo M."/>
            <person name="Kyozuka J."/>
            <person name="Lagercrantz U."/>
            <person name="Lin S."/>
            <person name="Lindquist E."/>
            <person name="Lipzen A."/>
            <person name="Lu C."/>
            <person name="Luna E."/>
            <person name="Martienssen R."/>
            <person name="Minamino N."/>
            <person name="Mizutani M."/>
            <person name="Mizutani M."/>
            <person name="Mochizuki N."/>
            <person name="Monte I."/>
            <person name="Mosher R."/>
            <person name="Nagasaki H."/>
            <person name="Nakagami H."/>
            <person name="Naramoto S."/>
            <person name="Nishitani K."/>
            <person name="Ohtani M."/>
            <person name="Okamoto T."/>
            <person name="Okumura M."/>
            <person name="Phillips J."/>
            <person name="Pollak B."/>
            <person name="Reinders A."/>
            <person name="Roevekamp M."/>
            <person name="Sano R."/>
            <person name="Sawa S."/>
            <person name="Schmid M."/>
            <person name="Shirakawa M."/>
            <person name="Solano R."/>
            <person name="Spunde A."/>
            <person name="Suetsugu N."/>
            <person name="Sugano S."/>
            <person name="Sugiyama A."/>
            <person name="Sun R."/>
            <person name="Suzuki Y."/>
            <person name="Takenaka M."/>
            <person name="Takezawa D."/>
            <person name="Tomogane H."/>
            <person name="Tsuzuki M."/>
            <person name="Ueda T."/>
            <person name="Umeda M."/>
            <person name="Ward J."/>
            <person name="Watanabe Y."/>
            <person name="Yazaki K."/>
            <person name="Yokoyama R."/>
            <person name="Yoshitake Y."/>
            <person name="Yotsui I."/>
            <person name="Zachgo S."/>
            <person name="Schmutz J."/>
        </authorList>
    </citation>
    <scope>NUCLEOTIDE SEQUENCE [LARGE SCALE GENOMIC DNA]</scope>
    <source>
        <strain evidence="11">cv. B-3</strain>
    </source>
</reference>
<evidence type="ECO:0000256" key="1">
    <source>
        <dbReference type="ARBA" id="ARBA00007416"/>
    </source>
</evidence>
<keyword evidence="4" id="KW-0862">Zinc</keyword>
<evidence type="ECO:0000259" key="8">
    <source>
        <dbReference type="Pfam" id="PF09733"/>
    </source>
</evidence>
<keyword evidence="3" id="KW-0863">Zinc-finger</keyword>
<keyword evidence="6" id="KW-0804">Transcription</keyword>
<evidence type="ECO:0000256" key="5">
    <source>
        <dbReference type="ARBA" id="ARBA00023015"/>
    </source>
</evidence>
<evidence type="ECO:0000259" key="9">
    <source>
        <dbReference type="Pfam" id="PF23320"/>
    </source>
</evidence>
<keyword evidence="2" id="KW-0479">Metal-binding</keyword>
<dbReference type="GO" id="GO:0005634">
    <property type="term" value="C:nucleus"/>
    <property type="evidence" value="ECO:0007669"/>
    <property type="project" value="UniProtKB-ARBA"/>
</dbReference>
<dbReference type="AlphaFoldDB" id="A0A398AUQ6"/>
<feature type="domain" description="Polycomb protein SUZ12-like zinc finger" evidence="9">
    <location>
        <begin position="61"/>
        <end position="125"/>
    </location>
</feature>
<keyword evidence="5" id="KW-0805">Transcription regulation</keyword>
<dbReference type="GO" id="GO:0008270">
    <property type="term" value="F:zinc ion binding"/>
    <property type="evidence" value="ECO:0007669"/>
    <property type="project" value="UniProtKB-KW"/>
</dbReference>
<proteinExistence type="inferred from homology"/>
<dbReference type="Proteomes" id="UP000264353">
    <property type="component" value="Chromosome A1"/>
</dbReference>
<dbReference type="Pfam" id="PF23320">
    <property type="entry name" value="Zn_SUZ12"/>
    <property type="match status" value="1"/>
</dbReference>
<evidence type="ECO:0000313" key="10">
    <source>
        <dbReference type="EMBL" id="RID79083.1"/>
    </source>
</evidence>
<dbReference type="InterPro" id="IPR019135">
    <property type="entry name" value="Polycomb_protein_VEFS-Box"/>
</dbReference>
<feature type="compositionally biased region" description="Basic and acidic residues" evidence="7">
    <location>
        <begin position="215"/>
        <end position="224"/>
    </location>
</feature>
<evidence type="ECO:0000256" key="2">
    <source>
        <dbReference type="ARBA" id="ARBA00022723"/>
    </source>
</evidence>
<dbReference type="Pfam" id="PF09733">
    <property type="entry name" value="VEFS-Box"/>
    <property type="match status" value="1"/>
</dbReference>
<dbReference type="InterPro" id="IPR057540">
    <property type="entry name" value="Znf_SUZ12"/>
</dbReference>